<organism evidence="2 3">
    <name type="scientific">Bradyrhizobium erythrophlei</name>
    <dbReference type="NCBI Taxonomy" id="1437360"/>
    <lineage>
        <taxon>Bacteria</taxon>
        <taxon>Pseudomonadati</taxon>
        <taxon>Pseudomonadota</taxon>
        <taxon>Alphaproteobacteria</taxon>
        <taxon>Hyphomicrobiales</taxon>
        <taxon>Nitrobacteraceae</taxon>
        <taxon>Bradyrhizobium</taxon>
    </lineage>
</organism>
<evidence type="ECO:0000313" key="3">
    <source>
        <dbReference type="Proteomes" id="UP000190675"/>
    </source>
</evidence>
<dbReference type="OrthoDB" id="8254666at2"/>
<protein>
    <submittedName>
        <fullName evidence="2">Uncharacterized protein</fullName>
    </submittedName>
</protein>
<sequence length="77" mass="7834">MNTFEDQTAMPVRTATANSGGTARGKAIVLKAAQTLSGTASDALTAYAMTGSAVASVVVVATPHLEVLLRCIFHGRG</sequence>
<proteinExistence type="predicted"/>
<accession>A0A1M5NRB2</accession>
<evidence type="ECO:0000256" key="1">
    <source>
        <dbReference type="SAM" id="MobiDB-lite"/>
    </source>
</evidence>
<dbReference type="AlphaFoldDB" id="A0A1M5NRB2"/>
<dbReference type="RefSeq" id="WP_079568075.1">
    <property type="nucleotide sequence ID" value="NZ_LT670818.1"/>
</dbReference>
<name>A0A1M5NRB2_9BRAD</name>
<evidence type="ECO:0000313" key="2">
    <source>
        <dbReference type="EMBL" id="SHG91985.1"/>
    </source>
</evidence>
<dbReference type="EMBL" id="LT670818">
    <property type="protein sequence ID" value="SHG91985.1"/>
    <property type="molecule type" value="Genomic_DNA"/>
</dbReference>
<feature type="region of interest" description="Disordered" evidence="1">
    <location>
        <begin position="1"/>
        <end position="20"/>
    </location>
</feature>
<gene>
    <name evidence="2" type="ORF">SAMN05444169_4802</name>
</gene>
<reference evidence="2 3" key="1">
    <citation type="submission" date="2016-11" db="EMBL/GenBank/DDBJ databases">
        <authorList>
            <person name="Jaros S."/>
            <person name="Januszkiewicz K."/>
            <person name="Wedrychowicz H."/>
        </authorList>
    </citation>
    <scope>NUCLEOTIDE SEQUENCE [LARGE SCALE GENOMIC DNA]</scope>
    <source>
        <strain evidence="2 3">GAS242</strain>
    </source>
</reference>
<dbReference type="Proteomes" id="UP000190675">
    <property type="component" value="Chromosome I"/>
</dbReference>